<protein>
    <submittedName>
        <fullName evidence="2">Uncharacterized protein</fullName>
    </submittedName>
</protein>
<reference evidence="2 3" key="1">
    <citation type="submission" date="2023-10" db="EMBL/GenBank/DDBJ databases">
        <title>Chromosome-scale genome assembly provides insights into flower coloration mechanisms of Canna indica.</title>
        <authorList>
            <person name="Li C."/>
        </authorList>
    </citation>
    <scope>NUCLEOTIDE SEQUENCE [LARGE SCALE GENOMIC DNA]</scope>
    <source>
        <tissue evidence="2">Flower</tissue>
    </source>
</reference>
<evidence type="ECO:0000256" key="1">
    <source>
        <dbReference type="SAM" id="MobiDB-lite"/>
    </source>
</evidence>
<sequence>MYGSPPVPPSEDLNLPYHYHHQQQMSSSLLWYLSAPITLLREVYEDFTLVRGFSAKTDTVFARFLASNLREEPFGGAATTGQSSPRFSPSSLPHMQNPSSKMKSVDLGSSSDLVRHDSSPRFPHHRLRHTYQTLAQKEGQVGSKMEAASRWM</sequence>
<evidence type="ECO:0000313" key="2">
    <source>
        <dbReference type="EMBL" id="WOL00548.1"/>
    </source>
</evidence>
<keyword evidence="3" id="KW-1185">Reference proteome</keyword>
<feature type="compositionally biased region" description="Polar residues" evidence="1">
    <location>
        <begin position="79"/>
        <end position="112"/>
    </location>
</feature>
<evidence type="ECO:0000313" key="3">
    <source>
        <dbReference type="Proteomes" id="UP001327560"/>
    </source>
</evidence>
<gene>
    <name evidence="2" type="ORF">Cni_G09261</name>
</gene>
<proteinExistence type="predicted"/>
<accession>A0AAQ3K487</accession>
<dbReference type="EMBL" id="CP136892">
    <property type="protein sequence ID" value="WOL00548.1"/>
    <property type="molecule type" value="Genomic_DNA"/>
</dbReference>
<feature type="region of interest" description="Disordered" evidence="1">
    <location>
        <begin position="72"/>
        <end position="124"/>
    </location>
</feature>
<dbReference type="AlphaFoldDB" id="A0AAQ3K487"/>
<name>A0AAQ3K487_9LILI</name>
<organism evidence="2 3">
    <name type="scientific">Canna indica</name>
    <name type="common">Indian-shot</name>
    <dbReference type="NCBI Taxonomy" id="4628"/>
    <lineage>
        <taxon>Eukaryota</taxon>
        <taxon>Viridiplantae</taxon>
        <taxon>Streptophyta</taxon>
        <taxon>Embryophyta</taxon>
        <taxon>Tracheophyta</taxon>
        <taxon>Spermatophyta</taxon>
        <taxon>Magnoliopsida</taxon>
        <taxon>Liliopsida</taxon>
        <taxon>Zingiberales</taxon>
        <taxon>Cannaceae</taxon>
        <taxon>Canna</taxon>
    </lineage>
</organism>
<dbReference type="Proteomes" id="UP001327560">
    <property type="component" value="Chromosome 3"/>
</dbReference>